<proteinExistence type="inferred from homology"/>
<feature type="domain" description="SLH" evidence="12">
    <location>
        <begin position="1328"/>
        <end position="1391"/>
    </location>
</feature>
<evidence type="ECO:0000256" key="8">
    <source>
        <dbReference type="PROSITE-ProRule" id="PRU01240"/>
    </source>
</evidence>
<comment type="similarity">
    <text evidence="1 8 9">Belongs to the peptidase S8 family.</text>
</comment>
<dbReference type="InterPro" id="IPR022398">
    <property type="entry name" value="Peptidase_S8_His-AS"/>
</dbReference>
<dbReference type="Gene3D" id="3.40.50.200">
    <property type="entry name" value="Peptidase S8/S53 domain"/>
    <property type="match status" value="2"/>
</dbReference>
<dbReference type="Pfam" id="PF02225">
    <property type="entry name" value="PA"/>
    <property type="match status" value="1"/>
</dbReference>
<keyword evidence="6 8" id="KW-0378">Hydrolase</keyword>
<evidence type="ECO:0000256" key="11">
    <source>
        <dbReference type="SAM" id="SignalP"/>
    </source>
</evidence>
<keyword evidence="14" id="KW-1185">Reference proteome</keyword>
<evidence type="ECO:0000259" key="12">
    <source>
        <dbReference type="PROSITE" id="PS51272"/>
    </source>
</evidence>
<feature type="compositionally biased region" description="Basic and acidic residues" evidence="10">
    <location>
        <begin position="1316"/>
        <end position="1325"/>
    </location>
</feature>
<dbReference type="EMBL" id="CP129118">
    <property type="protein sequence ID" value="WOV88057.1"/>
    <property type="molecule type" value="Genomic_DNA"/>
</dbReference>
<evidence type="ECO:0000256" key="5">
    <source>
        <dbReference type="ARBA" id="ARBA00022729"/>
    </source>
</evidence>
<accession>A0ABZ0L657</accession>
<evidence type="ECO:0000313" key="14">
    <source>
        <dbReference type="Proteomes" id="UP001303902"/>
    </source>
</evidence>
<keyword evidence="2" id="KW-0134">Cell wall</keyword>
<gene>
    <name evidence="13" type="ORF">QWT69_02740</name>
</gene>
<dbReference type="PROSITE" id="PS51272">
    <property type="entry name" value="SLH"/>
    <property type="match status" value="3"/>
</dbReference>
<feature type="region of interest" description="Disordered" evidence="10">
    <location>
        <begin position="250"/>
        <end position="278"/>
    </location>
</feature>
<dbReference type="Pfam" id="PF00395">
    <property type="entry name" value="SLH"/>
    <property type="match status" value="3"/>
</dbReference>
<feature type="compositionally biased region" description="Low complexity" evidence="10">
    <location>
        <begin position="1302"/>
        <end position="1313"/>
    </location>
</feature>
<feature type="region of interest" description="Disordered" evidence="10">
    <location>
        <begin position="1280"/>
        <end position="1325"/>
    </location>
</feature>
<evidence type="ECO:0000256" key="6">
    <source>
        <dbReference type="ARBA" id="ARBA00022801"/>
    </source>
</evidence>
<dbReference type="PROSITE" id="PS00138">
    <property type="entry name" value="SUBTILASE_SER"/>
    <property type="match status" value="1"/>
</dbReference>
<dbReference type="InterPro" id="IPR034213">
    <property type="entry name" value="S8_Vpr-like"/>
</dbReference>
<feature type="domain" description="SLH" evidence="12">
    <location>
        <begin position="1453"/>
        <end position="1509"/>
    </location>
</feature>
<dbReference type="SUPFAM" id="SSF49373">
    <property type="entry name" value="Invasin/intimin cell-adhesion fragments"/>
    <property type="match status" value="1"/>
</dbReference>
<dbReference type="InterPro" id="IPR003343">
    <property type="entry name" value="Big_2"/>
</dbReference>
<dbReference type="InterPro" id="IPR003137">
    <property type="entry name" value="PA_domain"/>
</dbReference>
<evidence type="ECO:0000256" key="1">
    <source>
        <dbReference type="ARBA" id="ARBA00011073"/>
    </source>
</evidence>
<evidence type="ECO:0000313" key="13">
    <source>
        <dbReference type="EMBL" id="WOV88057.1"/>
    </source>
</evidence>
<dbReference type="SUPFAM" id="SSF52743">
    <property type="entry name" value="Subtilisin-like"/>
    <property type="match status" value="1"/>
</dbReference>
<evidence type="ECO:0000256" key="9">
    <source>
        <dbReference type="RuleBase" id="RU003355"/>
    </source>
</evidence>
<keyword evidence="5 11" id="KW-0732">Signal</keyword>
<feature type="compositionally biased region" description="Acidic residues" evidence="10">
    <location>
        <begin position="1098"/>
        <end position="1110"/>
    </location>
</feature>
<dbReference type="PANTHER" id="PTHR43806">
    <property type="entry name" value="PEPTIDASE S8"/>
    <property type="match status" value="1"/>
</dbReference>
<dbReference type="Gene3D" id="2.60.40.1080">
    <property type="match status" value="2"/>
</dbReference>
<dbReference type="InterPro" id="IPR000209">
    <property type="entry name" value="Peptidase_S8/S53_dom"/>
</dbReference>
<dbReference type="InterPro" id="IPR001119">
    <property type="entry name" value="SLH_dom"/>
</dbReference>
<evidence type="ECO:0000256" key="7">
    <source>
        <dbReference type="ARBA" id="ARBA00022825"/>
    </source>
</evidence>
<feature type="active site" description="Charge relay system" evidence="8">
    <location>
        <position position="283"/>
    </location>
</feature>
<dbReference type="InterPro" id="IPR010259">
    <property type="entry name" value="S8pro/Inhibitor_I9"/>
</dbReference>
<feature type="compositionally biased region" description="Gly residues" evidence="10">
    <location>
        <begin position="1287"/>
        <end position="1301"/>
    </location>
</feature>
<keyword evidence="7 8" id="KW-0720">Serine protease</keyword>
<dbReference type="InterPro" id="IPR036852">
    <property type="entry name" value="Peptidase_S8/S53_dom_sf"/>
</dbReference>
<dbReference type="PRINTS" id="PR00723">
    <property type="entry name" value="SUBTILISIN"/>
</dbReference>
<reference evidence="13 14" key="1">
    <citation type="submission" date="2023-06" db="EMBL/GenBank/DDBJ databases">
        <title>Sporosarcina sp. nov., isolated from Korean tranditional fermented seafood 'Jeotgal'.</title>
        <authorList>
            <person name="Yang A.I."/>
            <person name="Shin N.-R."/>
        </authorList>
    </citation>
    <scope>NUCLEOTIDE SEQUENCE [LARGE SCALE GENOMIC DNA]</scope>
    <source>
        <strain evidence="13 14">T2O-4</strain>
    </source>
</reference>
<feature type="compositionally biased region" description="Polar residues" evidence="10">
    <location>
        <begin position="269"/>
        <end position="278"/>
    </location>
</feature>
<dbReference type="InterPro" id="IPR050131">
    <property type="entry name" value="Peptidase_S8_subtilisin-like"/>
</dbReference>
<evidence type="ECO:0000256" key="4">
    <source>
        <dbReference type="ARBA" id="ARBA00022670"/>
    </source>
</evidence>
<evidence type="ECO:0000256" key="10">
    <source>
        <dbReference type="SAM" id="MobiDB-lite"/>
    </source>
</evidence>
<dbReference type="PROSITE" id="PS51892">
    <property type="entry name" value="SUBTILASE"/>
    <property type="match status" value="1"/>
</dbReference>
<dbReference type="CDD" id="cd07474">
    <property type="entry name" value="Peptidases_S8_subtilisin_Vpr-like"/>
    <property type="match status" value="1"/>
</dbReference>
<dbReference type="PROSITE" id="PS00136">
    <property type="entry name" value="SUBTILASE_ASP"/>
    <property type="match status" value="1"/>
</dbReference>
<feature type="signal peptide" evidence="11">
    <location>
        <begin position="1"/>
        <end position="32"/>
    </location>
</feature>
<dbReference type="Proteomes" id="UP001303902">
    <property type="component" value="Chromosome"/>
</dbReference>
<organism evidence="13 14">
    <name type="scientific">Sporosarcina oncorhynchi</name>
    <dbReference type="NCBI Taxonomy" id="3056444"/>
    <lineage>
        <taxon>Bacteria</taxon>
        <taxon>Bacillati</taxon>
        <taxon>Bacillota</taxon>
        <taxon>Bacilli</taxon>
        <taxon>Bacillales</taxon>
        <taxon>Caryophanaceae</taxon>
        <taxon>Sporosarcina</taxon>
    </lineage>
</organism>
<dbReference type="InterPro" id="IPR008964">
    <property type="entry name" value="Invasin/intimin_cell_adhesion"/>
</dbReference>
<dbReference type="InterPro" id="IPR023827">
    <property type="entry name" value="Peptidase_S8_Asp-AS"/>
</dbReference>
<feature type="domain" description="SLH" evidence="12">
    <location>
        <begin position="1392"/>
        <end position="1450"/>
    </location>
</feature>
<evidence type="ECO:0000256" key="2">
    <source>
        <dbReference type="ARBA" id="ARBA00022512"/>
    </source>
</evidence>
<evidence type="ECO:0000256" key="3">
    <source>
        <dbReference type="ARBA" id="ARBA00022525"/>
    </source>
</evidence>
<dbReference type="InterPro" id="IPR046450">
    <property type="entry name" value="PA_dom_sf"/>
</dbReference>
<feature type="region of interest" description="Disordered" evidence="10">
    <location>
        <begin position="1098"/>
        <end position="1128"/>
    </location>
</feature>
<feature type="chain" id="PRO_5045151960" evidence="11">
    <location>
        <begin position="33"/>
        <end position="1509"/>
    </location>
</feature>
<name>A0ABZ0L657_9BACL</name>
<feature type="region of interest" description="Disordered" evidence="10">
    <location>
        <begin position="545"/>
        <end position="570"/>
    </location>
</feature>
<feature type="compositionally biased region" description="Acidic residues" evidence="10">
    <location>
        <begin position="1118"/>
        <end position="1128"/>
    </location>
</feature>
<dbReference type="RefSeq" id="WP_317968735.1">
    <property type="nucleotide sequence ID" value="NZ_CP129118.1"/>
</dbReference>
<dbReference type="SMART" id="SM00635">
    <property type="entry name" value="BID_2"/>
    <property type="match status" value="2"/>
</dbReference>
<dbReference type="Gene3D" id="3.50.30.30">
    <property type="match status" value="1"/>
</dbReference>
<protein>
    <submittedName>
        <fullName evidence="13">S8 family serine peptidase</fullName>
    </submittedName>
</protein>
<dbReference type="Pfam" id="PF05922">
    <property type="entry name" value="Inhibitor_I9"/>
    <property type="match status" value="1"/>
</dbReference>
<dbReference type="InterPro" id="IPR015500">
    <property type="entry name" value="Peptidase_S8_subtilisin-rel"/>
</dbReference>
<sequence>MKKKKKQLHKLFSAIMAFAMVFTLLAPMNALAADDAKPVQQNGISEGNIQAQAAIAEQLAILAGPAVLHEDLLGLSGEQEVDVIVHLSEKPVALEKGIKELAGQKFTSAEGTSVEKKVNVQQSQVKKTMKVKNIKFKEGYSFDTVLNGFAATVKADDLGKLLEIDGVVLVEPDELRYAVGNPSNIDGQVDAAMSTSIPFLEIENLWENGIQGHEIKVGVLDTGIDYTHPEFEGVYKGGKNYVSHGSTYARTRAENDPYETSPLDRKSTTPEFDSQGNSFYTSHGTHVAGTIAAIGANEYNIKGIAPKVELYAYRVLGAYGSGATAGIIKAIDDSVKDKMDVINLSLGGSSNSSTASDAIAINNAMLGGTVAVVATGNSGPNRGTIGNPSTAALGIAVGNSTNPESMYEASVSVKAGSYNNTSTIKLMGVKFGKNVAEALKGEFDVVAIPSVGNPKDFTGIDVNGKVALISRGDIAFVDKIANAKAAGAKAVLIHNSATGTNTPGPADVFLGDSFGFIPAFDMSYTEGKALRDSLGSGTGKVSFSNVRSTKTTGDEMNSSSSRGPANPDFDIKPDVVAPGTNIMSSVPAYGKDFPDADYSESYDRYTGTSMATPHIAGIAALILQANPTWTPFDVKVTLSNTAKVLDKKFDVFAQGPGRVRPYEAAYPTILAYALGKTTFSGKEVDNEKGTVTFGKQGQVRDGNVTVKKQIRVEDVSGKGGDYSVRVETLKTFGDAKVTVNKSTFTLDGTEILDLTLTASKATPKSGDEILGYIYISGNSSEISLPFAADFSPLVLPTGVHYVELSGHDVSFNEDGVKDSTSLSFQLVGNYGNNYIGLHDLLSEDFEEDMGYIGYASTRRAGTYTLPIISTFTDWDNQEAGLVPIPEGVYLTAFYAQLSTGSRAWYGDLDFEPLFVVNSPATVGTAESHHTVGPNYTFNGTIVDKYIDFQEPLDEIEYGFDLYKKLFVTYDLTNANGDKVDEGSVNFALDGAFSLNLSKLTVGNNTLTIYVDDAAGNKAEYEYTIVAEVKFGLSVSPEKLALKVGDTEQLEVTVTEEFEGGKVESTDKGTGTVEEVIVTDTNDIGSIVAGTEIEIELGDSGTVEEETETESDNSGTVEEGTELEADDNGTIEERTDGDEVEVVDVIADADYSSDNEDVVIVSDTGLVTTVGTGTATITVSYEGMEATVAVEVAPIVTISVDNSNLSIERGKTGSVRVTETTKTSIEGEPTVTNVTDNAQYSVANNSMVTVDKGVITANATGTTTITITHGKNTVTVTVTVTDPAPNPGSGGGGGNSGGGGGYFPSTPTTPTTPTKPDPVKPDPVKPEPVKPVIFTDVTDHWAELYIQKAVQLGLFKGYEDGTFKPNNQLTRAQAVSLIVRALGLETDEAAPFNDIGKYAEETQAEIAAAYKYGIVKGNNGSFKPAEKVTRAQIALMISRAYEYKIGETYTPTAIAPFSDYGNYNEETVSAISMLYELKIITGFEGKFMPQDPTTRAQAAKMFVNIMELLQ</sequence>
<dbReference type="PROSITE" id="PS00137">
    <property type="entry name" value="SUBTILASE_HIS"/>
    <property type="match status" value="1"/>
</dbReference>
<dbReference type="SUPFAM" id="SSF52025">
    <property type="entry name" value="PA domain"/>
    <property type="match status" value="1"/>
</dbReference>
<dbReference type="PANTHER" id="PTHR43806:SF65">
    <property type="entry name" value="SERINE PROTEASE APRX"/>
    <property type="match status" value="1"/>
</dbReference>
<keyword evidence="3" id="KW-0964">Secreted</keyword>
<keyword evidence="4 8" id="KW-0645">Protease</keyword>
<feature type="compositionally biased region" description="Polar residues" evidence="10">
    <location>
        <begin position="545"/>
        <end position="563"/>
    </location>
</feature>
<feature type="active site" description="Charge relay system" evidence="8">
    <location>
        <position position="609"/>
    </location>
</feature>
<dbReference type="InterPro" id="IPR023828">
    <property type="entry name" value="Peptidase_S8_Ser-AS"/>
</dbReference>
<feature type="active site" description="Charge relay system" evidence="8">
    <location>
        <position position="221"/>
    </location>
</feature>
<dbReference type="Pfam" id="PF00082">
    <property type="entry name" value="Peptidase_S8"/>
    <property type="match status" value="1"/>
</dbReference>